<dbReference type="KEGG" id="halz:E5139_14210"/>
<proteinExistence type="predicted"/>
<name>A0A4D6KMK2_9EURY</name>
<feature type="region of interest" description="Disordered" evidence="1">
    <location>
        <begin position="25"/>
        <end position="78"/>
    </location>
</feature>
<evidence type="ECO:0008006" key="4">
    <source>
        <dbReference type="Google" id="ProtNLM"/>
    </source>
</evidence>
<dbReference type="PROSITE" id="PS51257">
    <property type="entry name" value="PROKAR_LIPOPROTEIN"/>
    <property type="match status" value="1"/>
</dbReference>
<evidence type="ECO:0000256" key="1">
    <source>
        <dbReference type="SAM" id="MobiDB-lite"/>
    </source>
</evidence>
<dbReference type="EMBL" id="CP039375">
    <property type="protein sequence ID" value="QCD66743.1"/>
    <property type="molecule type" value="Genomic_DNA"/>
</dbReference>
<feature type="compositionally biased region" description="Basic and acidic residues" evidence="1">
    <location>
        <begin position="69"/>
        <end position="78"/>
    </location>
</feature>
<organism evidence="2 3">
    <name type="scientific">Halomicrobium mukohataei</name>
    <dbReference type="NCBI Taxonomy" id="57705"/>
    <lineage>
        <taxon>Archaea</taxon>
        <taxon>Methanobacteriati</taxon>
        <taxon>Methanobacteriota</taxon>
        <taxon>Stenosarchaea group</taxon>
        <taxon>Halobacteria</taxon>
        <taxon>Halobacteriales</taxon>
        <taxon>Haloarculaceae</taxon>
        <taxon>Halomicrobium</taxon>
    </lineage>
</organism>
<sequence length="201" mass="21151">MCPRPRRAVLLGLGVAMSAIAGCRETAPSTTQTSDGGPEPTGRSGDTQTDGGGETTRQATVAEGGESATRADETETSELDLREANVVDVTLQSAGGRAVEFSVTLYHDDDGEDGYADWWQVETLAGDRLGRRELLHAHSTAPFTRSETIEVPEGTTCVVVRGHDQTHGYGGQAMVVDTESGATRAVQQGPEPAEFDDGDCP</sequence>
<feature type="region of interest" description="Disordered" evidence="1">
    <location>
        <begin position="182"/>
        <end position="201"/>
    </location>
</feature>
<evidence type="ECO:0000313" key="3">
    <source>
        <dbReference type="Proteomes" id="UP000297053"/>
    </source>
</evidence>
<dbReference type="Proteomes" id="UP000297053">
    <property type="component" value="Chromosome"/>
</dbReference>
<reference evidence="2 3" key="1">
    <citation type="submission" date="2019-04" db="EMBL/GenBank/DDBJ databases">
        <title>Complete genome sequence of Arthrobacter sp. ZXY-2 associated with effective atrazine degradation and salt adaptation.</title>
        <authorList>
            <person name="Zhao X."/>
        </authorList>
    </citation>
    <scope>NUCLEOTIDE SEQUENCE [LARGE SCALE GENOMIC DNA]</scope>
    <source>
        <strain evidence="3">ZP60</strain>
    </source>
</reference>
<reference evidence="2 3" key="2">
    <citation type="submission" date="2019-04" db="EMBL/GenBank/DDBJ databases">
        <authorList>
            <person name="Yang S."/>
            <person name="Wei W."/>
        </authorList>
    </citation>
    <scope>NUCLEOTIDE SEQUENCE [LARGE SCALE GENOMIC DNA]</scope>
    <source>
        <strain evidence="3">ZP60</strain>
    </source>
</reference>
<dbReference type="AlphaFoldDB" id="A0A4D6KMK2"/>
<evidence type="ECO:0000313" key="2">
    <source>
        <dbReference type="EMBL" id="QCD66743.1"/>
    </source>
</evidence>
<accession>A0A4D6KMK2</accession>
<protein>
    <recommendedName>
        <fullName evidence="4">Lipoprotein</fullName>
    </recommendedName>
</protein>
<gene>
    <name evidence="2" type="ORF">E5139_14210</name>
</gene>